<proteinExistence type="inferred from homology"/>
<dbReference type="Proteomes" id="UP000198398">
    <property type="component" value="Chromosome"/>
</dbReference>
<protein>
    <submittedName>
        <fullName evidence="6">Glycogen debranching enzyme GlgX</fullName>
    </submittedName>
</protein>
<dbReference type="AlphaFoldDB" id="A0A220U9Z2"/>
<dbReference type="InterPro" id="IPR013783">
    <property type="entry name" value="Ig-like_fold"/>
</dbReference>
<dbReference type="GO" id="GO:0005980">
    <property type="term" value="P:glycogen catabolic process"/>
    <property type="evidence" value="ECO:0007669"/>
    <property type="project" value="InterPro"/>
</dbReference>
<evidence type="ECO:0000256" key="2">
    <source>
        <dbReference type="ARBA" id="ARBA00022801"/>
    </source>
</evidence>
<dbReference type="CDD" id="cd11326">
    <property type="entry name" value="AmyAc_Glg_debranch"/>
    <property type="match status" value="1"/>
</dbReference>
<dbReference type="SUPFAM" id="SSF51011">
    <property type="entry name" value="Glycosyl hydrolase domain"/>
    <property type="match status" value="1"/>
</dbReference>
<dbReference type="InterPro" id="IPR017853">
    <property type="entry name" value="GH"/>
</dbReference>
<organism evidence="6 7">
    <name type="scientific">Brachybacterium avium</name>
    <dbReference type="NCBI Taxonomy" id="2017485"/>
    <lineage>
        <taxon>Bacteria</taxon>
        <taxon>Bacillati</taxon>
        <taxon>Actinomycetota</taxon>
        <taxon>Actinomycetes</taxon>
        <taxon>Micrococcales</taxon>
        <taxon>Dermabacteraceae</taxon>
        <taxon>Brachybacterium</taxon>
    </lineage>
</organism>
<dbReference type="GO" id="GO:0004135">
    <property type="term" value="F:amylo-alpha-1,6-glucosidase activity"/>
    <property type="evidence" value="ECO:0007669"/>
    <property type="project" value="InterPro"/>
</dbReference>
<evidence type="ECO:0000313" key="6">
    <source>
        <dbReference type="EMBL" id="ASK64802.1"/>
    </source>
</evidence>
<dbReference type="RefSeq" id="WP_089064050.1">
    <property type="nucleotide sequence ID" value="NZ_CP022316.1"/>
</dbReference>
<dbReference type="Pfam" id="PF02922">
    <property type="entry name" value="CBM_48"/>
    <property type="match status" value="1"/>
</dbReference>
<dbReference type="SUPFAM" id="SSF51445">
    <property type="entry name" value="(Trans)glycosidases"/>
    <property type="match status" value="1"/>
</dbReference>
<dbReference type="SMART" id="SM00642">
    <property type="entry name" value="Aamy"/>
    <property type="match status" value="1"/>
</dbReference>
<dbReference type="InterPro" id="IPR004193">
    <property type="entry name" value="Glyco_hydro_13_N"/>
</dbReference>
<dbReference type="InterPro" id="IPR044505">
    <property type="entry name" value="GlgX_Isoamylase_N_E_set"/>
</dbReference>
<dbReference type="Gene3D" id="2.60.40.10">
    <property type="entry name" value="Immunoglobulins"/>
    <property type="match status" value="1"/>
</dbReference>
<evidence type="ECO:0000259" key="5">
    <source>
        <dbReference type="SMART" id="SM00642"/>
    </source>
</evidence>
<comment type="similarity">
    <text evidence="1">Belongs to the glycosyl hydrolase 13 family.</text>
</comment>
<dbReference type="OrthoDB" id="3236218at2"/>
<feature type="region of interest" description="Disordered" evidence="4">
    <location>
        <begin position="497"/>
        <end position="528"/>
    </location>
</feature>
<dbReference type="Gene3D" id="2.60.40.1180">
    <property type="entry name" value="Golgi alpha-mannosidase II"/>
    <property type="match status" value="1"/>
</dbReference>
<sequence length="744" mass="81471">MPADRATPPVAPTSPGLVVDPQGRGTFAVAAPRAHSVDLCIRRGAAEHRQRLRNVDGGLHWDHVSGMTPGTRYGLRVDGPWDPSAGLLCNPKKLLLDPWARGVSHSSPLLSSFFPFEVDAMLDRIGDSARHDGTDSGDDALWSVVVSDAFDWQGDLRPLVDWGSTVLYEMHVKGFTQLHPELPPEQRGTYAGLGHPAVTSYLRSLGVTSIELLPIHAAMDEPHLTRLGLSNYWGYSTLSYFAPNPSLATAAAQSAGAQAVVDEVRTMVRSLHAAGFEVILDVVYNHTAEGGADGPSLSLRGLDNLEYYWTDHGRFFDVTGTGGTLDPRSVHVMDLILASLRYWVQEMHVDGFRFDLAATLGRDDRGFRADHPLLRAIATDPVLRGVKLIAEPWDVGTGGWQTGSFPVPFAEWNDAFRDDVRAFWLSDRAMRERSGDDAIGGVRDLATRLAGSSDLFTASDPLELPEGRSLRSPWASLNYVTAHDGFTLRDLTAYETKRNEANGEDNRDGTSDNRSYHHGHEGELPPRAAGAPEIEAARRRTARSILATLLLASGTPMLTAGDERMRTQQGNNNAYCQDNEIYWMNWARNPRIDALRETVTRLLQLRGEHPQLRAPHFLRPADPACLDADQVAWFDAEGRPMTHEDWMDPSQHLLAMLRPAVRGREGAEHLLVLLSSESETVRVALPGAPWPQGSARVLLDTALETPEDLPLSPLTDRAVLVAPGAVVVLGIAPETAEGSLKRLS</sequence>
<dbReference type="Gene3D" id="3.20.20.80">
    <property type="entry name" value="Glycosidases"/>
    <property type="match status" value="1"/>
</dbReference>
<feature type="domain" description="Glycosyl hydrolase family 13 catalytic" evidence="5">
    <location>
        <begin position="177"/>
        <end position="606"/>
    </location>
</feature>
<name>A0A220U9Z2_9MICO</name>
<evidence type="ECO:0000313" key="7">
    <source>
        <dbReference type="Proteomes" id="UP000198398"/>
    </source>
</evidence>
<dbReference type="KEGG" id="brv:CFK39_01930"/>
<evidence type="ECO:0000256" key="3">
    <source>
        <dbReference type="ARBA" id="ARBA00023295"/>
    </source>
</evidence>
<keyword evidence="3" id="KW-0326">Glycosidase</keyword>
<evidence type="ECO:0000256" key="1">
    <source>
        <dbReference type="ARBA" id="ARBA00008061"/>
    </source>
</evidence>
<dbReference type="SUPFAM" id="SSF81296">
    <property type="entry name" value="E set domains"/>
    <property type="match status" value="1"/>
</dbReference>
<dbReference type="InterPro" id="IPR011837">
    <property type="entry name" value="Glycogen_debranch_GlgX"/>
</dbReference>
<evidence type="ECO:0000256" key="4">
    <source>
        <dbReference type="SAM" id="MobiDB-lite"/>
    </source>
</evidence>
<dbReference type="InterPro" id="IPR014756">
    <property type="entry name" value="Ig_E-set"/>
</dbReference>
<reference evidence="7" key="1">
    <citation type="submission" date="2017-07" db="EMBL/GenBank/DDBJ databases">
        <title>Brachybacterium sp. VR2415.</title>
        <authorList>
            <person name="Tak E.J."/>
            <person name="Bae J.-W."/>
        </authorList>
    </citation>
    <scope>NUCLEOTIDE SEQUENCE [LARGE SCALE GENOMIC DNA]</scope>
    <source>
        <strain evidence="7">VR2415</strain>
    </source>
</reference>
<keyword evidence="7" id="KW-1185">Reference proteome</keyword>
<dbReference type="InterPro" id="IPR006047">
    <property type="entry name" value="GH13_cat_dom"/>
</dbReference>
<feature type="compositionally biased region" description="Basic and acidic residues" evidence="4">
    <location>
        <begin position="497"/>
        <end position="524"/>
    </location>
</feature>
<accession>A0A220U9Z2</accession>
<dbReference type="PANTHER" id="PTHR43002">
    <property type="entry name" value="GLYCOGEN DEBRANCHING ENZYME"/>
    <property type="match status" value="1"/>
</dbReference>
<dbReference type="NCBIfam" id="TIGR02100">
    <property type="entry name" value="glgX_debranch"/>
    <property type="match status" value="1"/>
</dbReference>
<dbReference type="EMBL" id="CP022316">
    <property type="protein sequence ID" value="ASK64802.1"/>
    <property type="molecule type" value="Genomic_DNA"/>
</dbReference>
<gene>
    <name evidence="6" type="primary">glgX</name>
    <name evidence="6" type="ORF">CFK39_01930</name>
</gene>
<dbReference type="CDD" id="cd02856">
    <property type="entry name" value="E_set_GDE_Isoamylase_N"/>
    <property type="match status" value="1"/>
</dbReference>
<dbReference type="InterPro" id="IPR013780">
    <property type="entry name" value="Glyco_hydro_b"/>
</dbReference>
<keyword evidence="2" id="KW-0378">Hydrolase</keyword>